<dbReference type="PROSITE" id="PS01095">
    <property type="entry name" value="GH18_1"/>
    <property type="match status" value="1"/>
</dbReference>
<dbReference type="AlphaFoldDB" id="A0A380JPR7"/>
<feature type="chain" id="PRO_5039167722" description="mannosyl-glycoprotein endo-beta-N-acetylglucosaminidase" evidence="7">
    <location>
        <begin position="29"/>
        <end position="835"/>
    </location>
</feature>
<evidence type="ECO:0000256" key="6">
    <source>
        <dbReference type="ARBA" id="ARBA00034414"/>
    </source>
</evidence>
<protein>
    <recommendedName>
        <fullName evidence="2">mannosyl-glycoprotein endo-beta-N-acetylglucosaminidase</fullName>
        <ecNumber evidence="2">3.2.1.96</ecNumber>
    </recommendedName>
</protein>
<evidence type="ECO:0000256" key="5">
    <source>
        <dbReference type="ARBA" id="ARBA00023295"/>
    </source>
</evidence>
<accession>A0A380JPR7</accession>
<dbReference type="Pfam" id="PF23952">
    <property type="entry name" value="LRR_EndoS"/>
    <property type="match status" value="1"/>
</dbReference>
<dbReference type="InterPro" id="IPR001579">
    <property type="entry name" value="Glyco_hydro_18_chit_AS"/>
</dbReference>
<dbReference type="Pfam" id="PF20746">
    <property type="entry name" value="EndoS_Ig-like"/>
    <property type="match status" value="1"/>
</dbReference>
<dbReference type="GeneID" id="83704246"/>
<dbReference type="Gene3D" id="3.80.10.10">
    <property type="entry name" value="Ribonuclease Inhibitor"/>
    <property type="match status" value="1"/>
</dbReference>
<dbReference type="InterPro" id="IPR057016">
    <property type="entry name" value="EndoS_F2-like_TIM-barrel"/>
</dbReference>
<evidence type="ECO:0000259" key="8">
    <source>
        <dbReference type="Pfam" id="PF20746"/>
    </source>
</evidence>
<dbReference type="GO" id="GO:0005975">
    <property type="term" value="P:carbohydrate metabolic process"/>
    <property type="evidence" value="ECO:0007669"/>
    <property type="project" value="InterPro"/>
</dbReference>
<proteinExistence type="inferred from homology"/>
<dbReference type="SUPFAM" id="SSF51445">
    <property type="entry name" value="(Trans)glycosidases"/>
    <property type="match status" value="1"/>
</dbReference>
<comment type="similarity">
    <text evidence="1">Belongs to the glycosyl hydrolase 18 family.</text>
</comment>
<feature type="domain" description="Endo-beta-N-acetylglucosaminidase EndoS-like Ig-like" evidence="8">
    <location>
        <begin position="552"/>
        <end position="673"/>
    </location>
</feature>
<reference evidence="10 11" key="1">
    <citation type="submission" date="2018-06" db="EMBL/GenBank/DDBJ databases">
        <authorList>
            <consortium name="Pathogen Informatics"/>
            <person name="Doyle S."/>
        </authorList>
    </citation>
    <scope>NUCLEOTIDE SEQUENCE [LARGE SCALE GENOMIC DNA]</scope>
    <source>
        <strain evidence="10 11">NCTC12092</strain>
    </source>
</reference>
<evidence type="ECO:0000256" key="7">
    <source>
        <dbReference type="SAM" id="SignalP"/>
    </source>
</evidence>
<name>A0A380JPR7_9STRE</name>
<evidence type="ECO:0000313" key="10">
    <source>
        <dbReference type="EMBL" id="SUN45062.1"/>
    </source>
</evidence>
<dbReference type="InterPro" id="IPR032675">
    <property type="entry name" value="LRR_dom_sf"/>
</dbReference>
<keyword evidence="4 10" id="KW-0378">Hydrolase</keyword>
<comment type="catalytic activity">
    <reaction evidence="6">
        <text>an N(4)-(oligosaccharide-(1-&gt;3)-[oligosaccharide-(1-&gt;6)]-beta-D-Man-(1-&gt;4)-beta-D-GlcNAc-(1-&gt;4)-alpha-D-GlcNAc)-L-asparaginyl-[protein] + H2O = an oligosaccharide-(1-&gt;3)-[oligosaccharide-(1-&gt;6)]-beta-D-Man-(1-&gt;4)-D-GlcNAc + N(4)-(N-acetyl-beta-D-glucosaminyl)-L-asparaginyl-[protein]</text>
        <dbReference type="Rhea" id="RHEA:73067"/>
        <dbReference type="Rhea" id="RHEA-COMP:12603"/>
        <dbReference type="Rhea" id="RHEA-COMP:18176"/>
        <dbReference type="ChEBI" id="CHEBI:15377"/>
        <dbReference type="ChEBI" id="CHEBI:132248"/>
        <dbReference type="ChEBI" id="CHEBI:192714"/>
        <dbReference type="ChEBI" id="CHEBI:192715"/>
        <dbReference type="EC" id="3.2.1.96"/>
    </reaction>
</comment>
<evidence type="ECO:0000313" key="11">
    <source>
        <dbReference type="Proteomes" id="UP000254461"/>
    </source>
</evidence>
<feature type="signal peptide" evidence="7">
    <location>
        <begin position="1"/>
        <end position="28"/>
    </location>
</feature>
<dbReference type="InterPro" id="IPR049410">
    <property type="entry name" value="EndoS-like_Ig-like"/>
</dbReference>
<evidence type="ECO:0000256" key="3">
    <source>
        <dbReference type="ARBA" id="ARBA00022729"/>
    </source>
</evidence>
<organism evidence="10 11">
    <name type="scientific">Streptococcus equi subsp. equi</name>
    <dbReference type="NCBI Taxonomy" id="148942"/>
    <lineage>
        <taxon>Bacteria</taxon>
        <taxon>Bacillati</taxon>
        <taxon>Bacillota</taxon>
        <taxon>Bacilli</taxon>
        <taxon>Lactobacillales</taxon>
        <taxon>Streptococcaceae</taxon>
        <taxon>Streptococcus</taxon>
    </lineage>
</organism>
<dbReference type="GO" id="GO:0033925">
    <property type="term" value="F:mannosyl-glycoprotein endo-beta-N-acetylglucosaminidase activity"/>
    <property type="evidence" value="ECO:0007669"/>
    <property type="project" value="UniProtKB-EC"/>
</dbReference>
<dbReference type="EC" id="3.2.1.96" evidence="2"/>
<keyword evidence="3 7" id="KW-0732">Signal</keyword>
<dbReference type="Gene3D" id="2.60.120.260">
    <property type="entry name" value="Galactose-binding domain-like"/>
    <property type="match status" value="1"/>
</dbReference>
<keyword evidence="5 10" id="KW-0326">Glycosidase</keyword>
<evidence type="ECO:0000256" key="1">
    <source>
        <dbReference type="ARBA" id="ARBA00009336"/>
    </source>
</evidence>
<dbReference type="Gene3D" id="3.20.20.80">
    <property type="entry name" value="Glycosidases"/>
    <property type="match status" value="1"/>
</dbReference>
<evidence type="ECO:0000256" key="4">
    <source>
        <dbReference type="ARBA" id="ARBA00022801"/>
    </source>
</evidence>
<dbReference type="SUPFAM" id="SSF52058">
    <property type="entry name" value="L domain-like"/>
    <property type="match status" value="1"/>
</dbReference>
<sequence>MEKQVLVKKTLKCVCAAALMVAILAAQHDSLIRVKAEDKLVITAAKNVGAKLVHEIREGRRGPLYAGYFRSWHDSASTGLDGKQHHPENTIAEIPKEVDILFVFPDHTAPESPFWSKLKDGYVHKLHEQGTVLVQTIGVNELNGRTGLSTDFPDSPEGHKALAKAIVKKFVTDRGVDGLDIDVERDFEKPRTEAEDLRALNVFKEIAKIIGKNGLDTSKFLIMDTTLSVDKNPIFKGVASDIDFLLRQYYGPQGGNEEVDIINSEWLQYQKFIDASQFMIGFSFFEESAPKGNLWFDVNEYDPNNPDKGKDIDGTRAKKYAEWQPSTGGLKAGIFSYAIDRDGVAHVPSAYKNRIDSSQRHPVVDNISHTDYTVSRKLKNLMTKDIRYGLIDQQDIPDAALRAEVIKQVGQYKGDLERYNQSLILTDENIKNLEGLNRLKKLQKLELHNLSKVKEITPSLLPESMKQDAELLITGLTGLERLDLRGLNRQTLEGISADGLVSLKAFDLSHNSLDLSEQSADRDILITLMQQVKKKNHQGYSENTAFENQKPKGYYPKEYETKEAHYDVDYREHDILRDFVFGTVTKRNTFIGDSSDFEDYKKGTIDGRQYVAKDYTYEAFHKDYKGYKVHLTASNLGETETARLKAYRDETYSVVVSNGEKTVHTMTINIGIGAPIMENLAKDAKVIGTSYNSKDVNELANKVFDGFYQNSFRTWDPTNWIVFEIEKPVLIKEWRLFNGETNPQFRRSSDNVSQGRLQVLKDTSIDLMSLNSDDLNNYLKDEQNWQTVSEITSAQKIYNGIVGNVSSRYWRFCVDSPNTSYTELQILGYRLPLVH</sequence>
<dbReference type="InterPro" id="IPR017853">
    <property type="entry name" value="GH"/>
</dbReference>
<gene>
    <name evidence="10" type="primary">endoS</name>
    <name evidence="10" type="ORF">NCTC12092_00354</name>
</gene>
<dbReference type="Pfam" id="PF23916">
    <property type="entry name" value="TIM-barrel_EndoS"/>
    <property type="match status" value="1"/>
</dbReference>
<evidence type="ECO:0000256" key="2">
    <source>
        <dbReference type="ARBA" id="ARBA00012566"/>
    </source>
</evidence>
<dbReference type="RefSeq" id="WP_115250608.1">
    <property type="nucleotide sequence ID" value="NZ_UHFF01000002.1"/>
</dbReference>
<dbReference type="EMBL" id="UHFF01000002">
    <property type="protein sequence ID" value="SUN45062.1"/>
    <property type="molecule type" value="Genomic_DNA"/>
</dbReference>
<feature type="domain" description="Endo-beta-N-acetylglucosaminidase EndoS/F2-like TIM-barrel" evidence="9">
    <location>
        <begin position="67"/>
        <end position="336"/>
    </location>
</feature>
<dbReference type="Proteomes" id="UP000254461">
    <property type="component" value="Unassembled WGS sequence"/>
</dbReference>
<evidence type="ECO:0000259" key="9">
    <source>
        <dbReference type="Pfam" id="PF23916"/>
    </source>
</evidence>